<accession>A0ABX8NSK5</accession>
<evidence type="ECO:0000313" key="2">
    <source>
        <dbReference type="Proteomes" id="UP000824010"/>
    </source>
</evidence>
<reference evidence="1 2" key="1">
    <citation type="journal article" date="2021" name="Microorganisms">
        <title>The Ever-Expanding Pseudomonas Genus: Description of 43 New Species and Partition of the Pseudomonas putida Group.</title>
        <authorList>
            <person name="Girard L."/>
            <person name="Lood C."/>
            <person name="Hofte M."/>
            <person name="Vandamme P."/>
            <person name="Rokni-Zadeh H."/>
            <person name="van Noort V."/>
            <person name="Lavigne R."/>
            <person name="De Mot R."/>
        </authorList>
    </citation>
    <scope>NUCLEOTIDE SEQUENCE [LARGE SCALE GENOMIC DNA]</scope>
    <source>
        <strain evidence="1 2">COW77</strain>
    </source>
</reference>
<proteinExistence type="predicted"/>
<name>A0ABX8NSK5_9PSED</name>
<evidence type="ECO:0000313" key="1">
    <source>
        <dbReference type="EMBL" id="QXH58844.1"/>
    </source>
</evidence>
<dbReference type="Proteomes" id="UP000824010">
    <property type="component" value="Chromosome"/>
</dbReference>
<dbReference type="RefSeq" id="WP_217869522.1">
    <property type="nucleotide sequence ID" value="NZ_CP077077.1"/>
</dbReference>
<sequence length="162" mass="18225">MDTKFLIVSPLRDSLPPREDVLTQAWGELPVSYVLDEADLNEASYMDVKVNKWEVNPIWSERYGLEPLIGVEFLKGESLKAYLQETDLAPAVDVRTQRLIVVTLDEEGRSEIDGLLTKALVRVLAKSGQCYLVAEDLTPVDEHYFLSLPSAGALKRQLEQGY</sequence>
<gene>
    <name evidence="1" type="ORF">KSS90_11750</name>
</gene>
<organism evidence="1 2">
    <name type="scientific">Pseudomonas maumuensis</name>
    <dbReference type="NCBI Taxonomy" id="2842354"/>
    <lineage>
        <taxon>Bacteria</taxon>
        <taxon>Pseudomonadati</taxon>
        <taxon>Pseudomonadota</taxon>
        <taxon>Gammaproteobacteria</taxon>
        <taxon>Pseudomonadales</taxon>
        <taxon>Pseudomonadaceae</taxon>
        <taxon>Pseudomonas</taxon>
    </lineage>
</organism>
<keyword evidence="2" id="KW-1185">Reference proteome</keyword>
<dbReference type="EMBL" id="CP077077">
    <property type="protein sequence ID" value="QXH58844.1"/>
    <property type="molecule type" value="Genomic_DNA"/>
</dbReference>
<protein>
    <recommendedName>
        <fullName evidence="3">DUF4265 domain-containing protein</fullName>
    </recommendedName>
</protein>
<evidence type="ECO:0008006" key="3">
    <source>
        <dbReference type="Google" id="ProtNLM"/>
    </source>
</evidence>